<dbReference type="SUPFAM" id="SSF47090">
    <property type="entry name" value="PGBD-like"/>
    <property type="match status" value="1"/>
</dbReference>
<organism evidence="2 3">
    <name type="scientific">Streptomyces cellulosae</name>
    <dbReference type="NCBI Taxonomy" id="1968"/>
    <lineage>
        <taxon>Bacteria</taxon>
        <taxon>Bacillati</taxon>
        <taxon>Actinomycetota</taxon>
        <taxon>Actinomycetes</taxon>
        <taxon>Kitasatosporales</taxon>
        <taxon>Streptomycetaceae</taxon>
        <taxon>Streptomyces</taxon>
    </lineage>
</organism>
<evidence type="ECO:0000313" key="3">
    <source>
        <dbReference type="Proteomes" id="UP001612415"/>
    </source>
</evidence>
<evidence type="ECO:0000256" key="1">
    <source>
        <dbReference type="SAM" id="SignalP"/>
    </source>
</evidence>
<dbReference type="RefSeq" id="WP_398655083.1">
    <property type="nucleotide sequence ID" value="NZ_JBITDC010000002.1"/>
</dbReference>
<dbReference type="Proteomes" id="UP001612415">
    <property type="component" value="Unassembled WGS sequence"/>
</dbReference>
<sequence>MKRVQLAAGSVSALTAAVLALSATPASASGTYSGLAYVYGAGAFADDWGNEGIVDQSHNTSSNATCLWQKILYADGLLEAGDIDGVFGKDTAAATSQWQSTWTSDTPDGSAGKLTWTAAGQFLFNSSGTRTGNTVSYYSGLRRNISLSRDSDGYYHFTDGNDSGRIAGYDYRTCS</sequence>
<dbReference type="Gene3D" id="1.10.101.10">
    <property type="entry name" value="PGBD-like superfamily/PGBD"/>
    <property type="match status" value="1"/>
</dbReference>
<dbReference type="InterPro" id="IPR036365">
    <property type="entry name" value="PGBD-like_sf"/>
</dbReference>
<proteinExistence type="predicted"/>
<dbReference type="InterPro" id="IPR036366">
    <property type="entry name" value="PGBDSf"/>
</dbReference>
<reference evidence="2 3" key="1">
    <citation type="submission" date="2024-10" db="EMBL/GenBank/DDBJ databases">
        <title>The Natural Products Discovery Center: Release of the First 8490 Sequenced Strains for Exploring Actinobacteria Biosynthetic Diversity.</title>
        <authorList>
            <person name="Kalkreuter E."/>
            <person name="Kautsar S.A."/>
            <person name="Yang D."/>
            <person name="Bader C.D."/>
            <person name="Teijaro C.N."/>
            <person name="Fluegel L."/>
            <person name="Davis C.M."/>
            <person name="Simpson J.R."/>
            <person name="Lauterbach L."/>
            <person name="Steele A.D."/>
            <person name="Gui C."/>
            <person name="Meng S."/>
            <person name="Li G."/>
            <person name="Viehrig K."/>
            <person name="Ye F."/>
            <person name="Su P."/>
            <person name="Kiefer A.F."/>
            <person name="Nichols A."/>
            <person name="Cepeda A.J."/>
            <person name="Yan W."/>
            <person name="Fan B."/>
            <person name="Jiang Y."/>
            <person name="Adhikari A."/>
            <person name="Zheng C.-J."/>
            <person name="Schuster L."/>
            <person name="Cowan T.M."/>
            <person name="Smanski M.J."/>
            <person name="Chevrette M.G."/>
            <person name="De Carvalho L.P.S."/>
            <person name="Shen B."/>
        </authorList>
    </citation>
    <scope>NUCLEOTIDE SEQUENCE [LARGE SCALE GENOMIC DNA]</scope>
    <source>
        <strain evidence="2 3">NPDC051599</strain>
    </source>
</reference>
<gene>
    <name evidence="2" type="ORF">ACIA8P_05575</name>
</gene>
<name>A0ABW7XVL0_STRCE</name>
<evidence type="ECO:0000313" key="2">
    <source>
        <dbReference type="EMBL" id="MFI5674126.1"/>
    </source>
</evidence>
<keyword evidence="1" id="KW-0732">Signal</keyword>
<keyword evidence="3" id="KW-1185">Reference proteome</keyword>
<protein>
    <submittedName>
        <fullName evidence="2">Peptidoglycan-binding protein</fullName>
    </submittedName>
</protein>
<comment type="caution">
    <text evidence="2">The sequence shown here is derived from an EMBL/GenBank/DDBJ whole genome shotgun (WGS) entry which is preliminary data.</text>
</comment>
<dbReference type="EMBL" id="JBITDC010000002">
    <property type="protein sequence ID" value="MFI5674126.1"/>
    <property type="molecule type" value="Genomic_DNA"/>
</dbReference>
<feature type="signal peptide" evidence="1">
    <location>
        <begin position="1"/>
        <end position="28"/>
    </location>
</feature>
<accession>A0ABW7XVL0</accession>
<feature type="chain" id="PRO_5046559832" evidence="1">
    <location>
        <begin position="29"/>
        <end position="175"/>
    </location>
</feature>